<keyword evidence="2" id="KW-1133">Transmembrane helix</keyword>
<comment type="caution">
    <text evidence="4">The sequence shown here is derived from an EMBL/GenBank/DDBJ whole genome shotgun (WGS) entry which is preliminary data.</text>
</comment>
<dbReference type="Pfam" id="PF13519">
    <property type="entry name" value="VWA_2"/>
    <property type="match status" value="1"/>
</dbReference>
<dbReference type="InterPro" id="IPR002035">
    <property type="entry name" value="VWF_A"/>
</dbReference>
<keyword evidence="2" id="KW-0812">Transmembrane</keyword>
<dbReference type="PANTHER" id="PTHR10166">
    <property type="entry name" value="VOLTAGE-DEPENDENT CALCIUM CHANNEL SUBUNIT ALPHA-2/DELTA-RELATED"/>
    <property type="match status" value="1"/>
</dbReference>
<evidence type="ECO:0000313" key="5">
    <source>
        <dbReference type="Proteomes" id="UP001165060"/>
    </source>
</evidence>
<evidence type="ECO:0000313" key="4">
    <source>
        <dbReference type="EMBL" id="GMI39595.1"/>
    </source>
</evidence>
<dbReference type="PANTHER" id="PTHR10166:SF37">
    <property type="entry name" value="STOLID, ISOFORM H"/>
    <property type="match status" value="1"/>
</dbReference>
<evidence type="ECO:0000256" key="2">
    <source>
        <dbReference type="SAM" id="Phobius"/>
    </source>
</evidence>
<accession>A0ABQ6N3W8</accession>
<protein>
    <recommendedName>
        <fullName evidence="3">VWFA domain-containing protein</fullName>
    </recommendedName>
</protein>
<organism evidence="4 5">
    <name type="scientific">Tetraparma gracilis</name>
    <dbReference type="NCBI Taxonomy" id="2962635"/>
    <lineage>
        <taxon>Eukaryota</taxon>
        <taxon>Sar</taxon>
        <taxon>Stramenopiles</taxon>
        <taxon>Ochrophyta</taxon>
        <taxon>Bolidophyceae</taxon>
        <taxon>Parmales</taxon>
        <taxon>Triparmaceae</taxon>
        <taxon>Tetraparma</taxon>
    </lineage>
</organism>
<evidence type="ECO:0000256" key="1">
    <source>
        <dbReference type="SAM" id="MobiDB-lite"/>
    </source>
</evidence>
<dbReference type="Proteomes" id="UP001165060">
    <property type="component" value="Unassembled WGS sequence"/>
</dbReference>
<dbReference type="SMART" id="SM00327">
    <property type="entry name" value="VWA"/>
    <property type="match status" value="1"/>
</dbReference>
<feature type="transmembrane region" description="Helical" evidence="2">
    <location>
        <begin position="563"/>
        <end position="583"/>
    </location>
</feature>
<dbReference type="InterPro" id="IPR051173">
    <property type="entry name" value="Ca_channel_alpha-2/delta"/>
</dbReference>
<feature type="domain" description="VWFA" evidence="3">
    <location>
        <begin position="167"/>
        <end position="386"/>
    </location>
</feature>
<feature type="region of interest" description="Disordered" evidence="1">
    <location>
        <begin position="709"/>
        <end position="728"/>
    </location>
</feature>
<gene>
    <name evidence="4" type="ORF">TeGR_g2670</name>
</gene>
<keyword evidence="5" id="KW-1185">Reference proteome</keyword>
<sequence length="756" mass="81900">METMVLEMRGVAEEAYGNRCSHGSCPDRLDECLTDFPGSCESSVSFYDQFNPKCEEEGGVECKNQISWEQAVVRVPKELWADEESHKASTNVDTEFVCMGEDLDVWMKAKYTELQSTREFGANYPTNFFGSATGVSHMYPARSSATCGDYDARRRPWFVAASSGPKNVVIVLDLSGSMNQYTDDGGDTRIQVAIDAAKEVVSRLTVADSFTVVTFSNDDDTYPNQNLALTSPRINNNQAMVQGTAAHITAMLNKLDQLQPGGGTNYVSAFMTVKDVLDDARDQEAGSLCSSTAVLFLTDGKPEPPFTTNGLTSVLDDLVEDHDATVFMYTLGDIRYEILDESVGMYPGQTVEDLAKTIACRTSGLYSHIQLARDLSTSMQDYYKLYASGLGTAANENFVAWVEPYLYDDGVTKGTTVSAPCYDRSVTPPVFIGVVGVDFLVSQMEEIGTSSYVNVLNEIKSKSRAACLSPDKSVCMLQALRKGSGWTDGCGLVAAAAGWTAGEVCASEVNVEPLQCPGSTNMDWLNTDNEDKQDDDIARTCCLMEDGGDSDAWSNTCKVDADMMTMLMTLGGVGVFLGCVVLMKCTQKKKAVGVEPGEPEVEAAPAPAPVVQPVPVQAVKVAPPPQPQVIAPAPQPQAIAPAPQPQVIAPPPQPQMAVAQVAQPVMMQQPMGGTNYMQPMGGTNYMQQPMQQQPMQGMGMPMQGMQQTFQQPQQPMGGGNYMQQQPMQGMPVQPMQQTFQQPVQLMDSTGVQQTFQ</sequence>
<reference evidence="4 5" key="1">
    <citation type="journal article" date="2023" name="Commun. Biol.">
        <title>Genome analysis of Parmales, the sister group of diatoms, reveals the evolutionary specialization of diatoms from phago-mixotrophs to photoautotrophs.</title>
        <authorList>
            <person name="Ban H."/>
            <person name="Sato S."/>
            <person name="Yoshikawa S."/>
            <person name="Yamada K."/>
            <person name="Nakamura Y."/>
            <person name="Ichinomiya M."/>
            <person name="Sato N."/>
            <person name="Blanc-Mathieu R."/>
            <person name="Endo H."/>
            <person name="Kuwata A."/>
            <person name="Ogata H."/>
        </authorList>
    </citation>
    <scope>NUCLEOTIDE SEQUENCE [LARGE SCALE GENOMIC DNA]</scope>
</reference>
<dbReference type="EMBL" id="BRYB01002096">
    <property type="protein sequence ID" value="GMI39595.1"/>
    <property type="molecule type" value="Genomic_DNA"/>
</dbReference>
<proteinExistence type="predicted"/>
<dbReference type="Gene3D" id="3.40.50.410">
    <property type="entry name" value="von Willebrand factor, type A domain"/>
    <property type="match status" value="1"/>
</dbReference>
<dbReference type="PROSITE" id="PS50234">
    <property type="entry name" value="VWFA"/>
    <property type="match status" value="1"/>
</dbReference>
<dbReference type="InterPro" id="IPR036465">
    <property type="entry name" value="vWFA_dom_sf"/>
</dbReference>
<keyword evidence="2" id="KW-0472">Membrane</keyword>
<evidence type="ECO:0000259" key="3">
    <source>
        <dbReference type="PROSITE" id="PS50234"/>
    </source>
</evidence>
<dbReference type="SUPFAM" id="SSF53300">
    <property type="entry name" value="vWA-like"/>
    <property type="match status" value="1"/>
</dbReference>
<name>A0ABQ6N3W8_9STRA</name>